<comment type="caution">
    <text evidence="2">The sequence shown here is derived from an EMBL/GenBank/DDBJ whole genome shotgun (WGS) entry which is preliminary data.</text>
</comment>
<evidence type="ECO:0000259" key="1">
    <source>
        <dbReference type="Pfam" id="PF01936"/>
    </source>
</evidence>
<sequence length="586" mass="67709">MAGPVDPAASELVYIFIDYSNVTHEGSRELNIANDNFNVDLNRLVITVCNGRKLGGVYIAGSTPQTAPTPLKDELSWKRAEHHGFNVKTFPRNASNKEKKVDSRLTCDIMLTIRKNPGILVLVAGDSDYSVPLEEAQRENWEVEIWFWPKGKSKHFSNFPYTSLNFHYKSFVYITGSKSKCTLEINSDVFKSWKWRNEPIMECYCALNLLCQFHWVNNTTIHLYFDNEIHLKQARGWLTKKYPMLLKEQGKASKSAKMPQNKKITEDITDLPKQNTSDPLDDQYVFVDLSETRSLSRTLFSLYSSQKSVRAKFSHPCKLQKLTKMASQKMPATSELVYVFIDHSNVINEGPRFRKLKLTTDFFNIDHNRLVITVCNGRRLGGVYIAGSHPPSEDELWERAKDLGFNFNIHPKKEKEKEKKVDAQLVCDMTEIILDKTPGILVLVSGDSDFTVPLYKAKEKNWRVEVWSWSRAMANDLMEFPYAYLDPHADSFVYITEPDSKRSKHSLEITGMSWRWKNEPIMECYRALNLLCQFCWLDDTTAHLYFDDESDLKKAEMWLSKSYPDLLVDSDPFLIVDLTKSIMLNK</sequence>
<feature type="domain" description="NYN" evidence="1">
    <location>
        <begin position="337"/>
        <end position="474"/>
    </location>
</feature>
<dbReference type="PANTHER" id="PTHR35458:SF8">
    <property type="entry name" value="SLR0650 PROTEIN"/>
    <property type="match status" value="1"/>
</dbReference>
<protein>
    <recommendedName>
        <fullName evidence="1">NYN domain-containing protein</fullName>
    </recommendedName>
</protein>
<dbReference type="STRING" id="94130.A0A2Z6SCH1"/>
<feature type="domain" description="NYN" evidence="1">
    <location>
        <begin position="13"/>
        <end position="156"/>
    </location>
</feature>
<proteinExistence type="predicted"/>
<dbReference type="InterPro" id="IPR047140">
    <property type="entry name" value="LabA"/>
</dbReference>
<evidence type="ECO:0000313" key="2">
    <source>
        <dbReference type="EMBL" id="GBC02409.1"/>
    </source>
</evidence>
<name>A0A2Z6SCH1_9GLOM</name>
<reference evidence="2 3" key="1">
    <citation type="submission" date="2017-11" db="EMBL/GenBank/DDBJ databases">
        <title>The genome of Rhizophagus clarus HR1 reveals common genetic basis of auxotrophy among arbuscular mycorrhizal fungi.</title>
        <authorList>
            <person name="Kobayashi Y."/>
        </authorList>
    </citation>
    <scope>NUCLEOTIDE SEQUENCE [LARGE SCALE GENOMIC DNA]</scope>
    <source>
        <strain evidence="2 3">HR1</strain>
    </source>
</reference>
<evidence type="ECO:0000313" key="3">
    <source>
        <dbReference type="Proteomes" id="UP000247702"/>
    </source>
</evidence>
<keyword evidence="3" id="KW-1185">Reference proteome</keyword>
<dbReference type="Gene3D" id="3.40.50.1010">
    <property type="entry name" value="5'-nuclease"/>
    <property type="match status" value="2"/>
</dbReference>
<organism evidence="2 3">
    <name type="scientific">Rhizophagus clarus</name>
    <dbReference type="NCBI Taxonomy" id="94130"/>
    <lineage>
        <taxon>Eukaryota</taxon>
        <taxon>Fungi</taxon>
        <taxon>Fungi incertae sedis</taxon>
        <taxon>Mucoromycota</taxon>
        <taxon>Glomeromycotina</taxon>
        <taxon>Glomeromycetes</taxon>
        <taxon>Glomerales</taxon>
        <taxon>Glomeraceae</taxon>
        <taxon>Rhizophagus</taxon>
    </lineage>
</organism>
<dbReference type="AlphaFoldDB" id="A0A2Z6SCH1"/>
<dbReference type="InterPro" id="IPR021139">
    <property type="entry name" value="NYN"/>
</dbReference>
<dbReference type="Pfam" id="PF01936">
    <property type="entry name" value="NYN"/>
    <property type="match status" value="2"/>
</dbReference>
<gene>
    <name evidence="2" type="ORF">RclHR1_04600009</name>
</gene>
<dbReference type="EMBL" id="BEXD01003827">
    <property type="protein sequence ID" value="GBC02409.1"/>
    <property type="molecule type" value="Genomic_DNA"/>
</dbReference>
<dbReference type="Proteomes" id="UP000247702">
    <property type="component" value="Unassembled WGS sequence"/>
</dbReference>
<dbReference type="PANTHER" id="PTHR35458">
    <property type="entry name" value="SLR0755 PROTEIN"/>
    <property type="match status" value="1"/>
</dbReference>
<accession>A0A2Z6SCH1</accession>
<dbReference type="GO" id="GO:0004540">
    <property type="term" value="F:RNA nuclease activity"/>
    <property type="evidence" value="ECO:0007669"/>
    <property type="project" value="InterPro"/>
</dbReference>